<dbReference type="AlphaFoldDB" id="A0AA39XI84"/>
<keyword evidence="1" id="KW-0812">Transmembrane</keyword>
<dbReference type="Proteomes" id="UP001174934">
    <property type="component" value="Unassembled WGS sequence"/>
</dbReference>
<keyword evidence="3" id="KW-1185">Reference proteome</keyword>
<keyword evidence="1" id="KW-1133">Transmembrane helix</keyword>
<keyword evidence="1" id="KW-0472">Membrane</keyword>
<proteinExistence type="predicted"/>
<evidence type="ECO:0000256" key="1">
    <source>
        <dbReference type="SAM" id="Phobius"/>
    </source>
</evidence>
<dbReference type="EMBL" id="JAULSR010000001">
    <property type="protein sequence ID" value="KAK0634503.1"/>
    <property type="molecule type" value="Genomic_DNA"/>
</dbReference>
<feature type="transmembrane region" description="Helical" evidence="1">
    <location>
        <begin position="6"/>
        <end position="24"/>
    </location>
</feature>
<protein>
    <submittedName>
        <fullName evidence="2">Uncharacterized protein</fullName>
    </submittedName>
</protein>
<gene>
    <name evidence="2" type="ORF">B0T17DRAFT_567026</name>
</gene>
<comment type="caution">
    <text evidence="2">The sequence shown here is derived from an EMBL/GenBank/DDBJ whole genome shotgun (WGS) entry which is preliminary data.</text>
</comment>
<evidence type="ECO:0000313" key="2">
    <source>
        <dbReference type="EMBL" id="KAK0634503.1"/>
    </source>
</evidence>
<name>A0AA39XI84_9PEZI</name>
<sequence>MGSFGISVVVIGLLVFFVCLYHEVRSGGSTGWPQLFTSPRPTNIARSLLAYPGTLMGRQGVIPCIICSIRMICIYNLMLNALDLPLFCSCHR</sequence>
<evidence type="ECO:0000313" key="3">
    <source>
        <dbReference type="Proteomes" id="UP001174934"/>
    </source>
</evidence>
<organism evidence="2 3">
    <name type="scientific">Bombardia bombarda</name>
    <dbReference type="NCBI Taxonomy" id="252184"/>
    <lineage>
        <taxon>Eukaryota</taxon>
        <taxon>Fungi</taxon>
        <taxon>Dikarya</taxon>
        <taxon>Ascomycota</taxon>
        <taxon>Pezizomycotina</taxon>
        <taxon>Sordariomycetes</taxon>
        <taxon>Sordariomycetidae</taxon>
        <taxon>Sordariales</taxon>
        <taxon>Lasiosphaeriaceae</taxon>
        <taxon>Bombardia</taxon>
    </lineage>
</organism>
<accession>A0AA39XI84</accession>
<reference evidence="2" key="1">
    <citation type="submission" date="2023-06" db="EMBL/GenBank/DDBJ databases">
        <title>Genome-scale phylogeny and comparative genomics of the fungal order Sordariales.</title>
        <authorList>
            <consortium name="Lawrence Berkeley National Laboratory"/>
            <person name="Hensen N."/>
            <person name="Bonometti L."/>
            <person name="Westerberg I."/>
            <person name="Brannstrom I.O."/>
            <person name="Guillou S."/>
            <person name="Cros-Aarteil S."/>
            <person name="Calhoun S."/>
            <person name="Haridas S."/>
            <person name="Kuo A."/>
            <person name="Mondo S."/>
            <person name="Pangilinan J."/>
            <person name="Riley R."/>
            <person name="LaButti K."/>
            <person name="Andreopoulos B."/>
            <person name="Lipzen A."/>
            <person name="Chen C."/>
            <person name="Yanf M."/>
            <person name="Daum C."/>
            <person name="Ng V."/>
            <person name="Clum A."/>
            <person name="Steindorff A."/>
            <person name="Ohm R."/>
            <person name="Martin F."/>
            <person name="Silar P."/>
            <person name="Natvig D."/>
            <person name="Lalanne C."/>
            <person name="Gautier V."/>
            <person name="Ament-velasquez S.L."/>
            <person name="Kruys A."/>
            <person name="Hutchinson M.I."/>
            <person name="Powell A.J."/>
            <person name="Barry K."/>
            <person name="Miller A.N."/>
            <person name="Grigoriev I.V."/>
            <person name="Debuchy R."/>
            <person name="Gladieux P."/>
            <person name="Thoren M.H."/>
            <person name="Johannesson H."/>
        </authorList>
    </citation>
    <scope>NUCLEOTIDE SEQUENCE</scope>
    <source>
        <strain evidence="2">SMH3391-2</strain>
    </source>
</reference>